<feature type="compositionally biased region" description="Basic and acidic residues" evidence="1">
    <location>
        <begin position="265"/>
        <end position="278"/>
    </location>
</feature>
<organism evidence="3 4">
    <name type="scientific">Trypanosoma cruzi marinkellei</name>
    <dbReference type="NCBI Taxonomy" id="85056"/>
    <lineage>
        <taxon>Eukaryota</taxon>
        <taxon>Discoba</taxon>
        <taxon>Euglenozoa</taxon>
        <taxon>Kinetoplastea</taxon>
        <taxon>Metakinetoplastina</taxon>
        <taxon>Trypanosomatida</taxon>
        <taxon>Trypanosomatidae</taxon>
        <taxon>Trypanosoma</taxon>
        <taxon>Schizotrypanum</taxon>
    </lineage>
</organism>
<keyword evidence="4" id="KW-1185">Reference proteome</keyword>
<dbReference type="GO" id="GO:0031902">
    <property type="term" value="C:late endosome membrane"/>
    <property type="evidence" value="ECO:0007669"/>
    <property type="project" value="TreeGrafter"/>
</dbReference>
<feature type="region of interest" description="Disordered" evidence="1">
    <location>
        <begin position="585"/>
        <end position="604"/>
    </location>
</feature>
<proteinExistence type="predicted"/>
<dbReference type="PANTHER" id="PTHR12897:SF4">
    <property type="entry name" value="REGULATOR OF MON1-CCZ1 COMPLEX"/>
    <property type="match status" value="1"/>
</dbReference>
<evidence type="ECO:0000313" key="4">
    <source>
        <dbReference type="Proteomes" id="UP000007350"/>
    </source>
</evidence>
<dbReference type="PANTHER" id="PTHR12897">
    <property type="entry name" value="COLON CANCER-ASSOCIATED PROTEIN MIC1"/>
    <property type="match status" value="1"/>
</dbReference>
<accession>K2MN11</accession>
<dbReference type="GO" id="GO:0010506">
    <property type="term" value="P:regulation of autophagy"/>
    <property type="evidence" value="ECO:0007669"/>
    <property type="project" value="InterPro"/>
</dbReference>
<dbReference type="Proteomes" id="UP000007350">
    <property type="component" value="Unassembled WGS sequence"/>
</dbReference>
<dbReference type="AlphaFoldDB" id="K2MN11"/>
<evidence type="ECO:0000256" key="1">
    <source>
        <dbReference type="SAM" id="MobiDB-lite"/>
    </source>
</evidence>
<dbReference type="OrthoDB" id="247624at2759"/>
<evidence type="ECO:0000259" key="2">
    <source>
        <dbReference type="Pfam" id="PF07035"/>
    </source>
</evidence>
<evidence type="ECO:0000313" key="3">
    <source>
        <dbReference type="EMBL" id="EKF28515.1"/>
    </source>
</evidence>
<protein>
    <submittedName>
        <fullName evidence="3">NADH-dependent fumarate reductase, putative</fullName>
    </submittedName>
</protein>
<comment type="caution">
    <text evidence="3">The sequence shown here is derived from an EMBL/GenBank/DDBJ whole genome shotgun (WGS) entry which is preliminary data.</text>
</comment>
<dbReference type="EMBL" id="AHKC01015614">
    <property type="protein sequence ID" value="EKF28515.1"/>
    <property type="molecule type" value="Genomic_DNA"/>
</dbReference>
<feature type="region of interest" description="Disordered" evidence="1">
    <location>
        <begin position="253"/>
        <end position="290"/>
    </location>
</feature>
<sequence length="1131" mass="123923">MTDVSTVPPFLVFRKPVFRFYTPAATAAGGVGVAGGNDASRVTRIYIDEVANDVVVFSRASRQVCFYQLRLREGPGNDEATATAMPSNSSFSQLDKNVDTAADCRKEPCEEVRENASSAANDVEWMRHHPALPADAIALTVSSRESDGDLLPVRYAKRCPIPLQCGYHGTMTCSSDSYNSGDDRAYLVALSIDTRSVLFVLCHARMGALPLYALAMFQCAPKSLRFRDEFYPIQAYYWAEELHDTQSPSCNFPTRRASSMVDSPGGKERQQHERRNVPDDDASSPTLAKFSSAANSRRRILLCVTTISLDLVGVDEELLPCATEEKGGSRELCMLLRRFPTHTDYWHYCPAARTLLSVNRLKPRILKTFEVNDEGLRSLPALRLQDEDSDGGGDEDWAISGGENSEVSSLFSSPACMDRPSVQYPVGLLVLYRQLFLCSLCRHDGGAMLYRYLSSENGSEESFVRYALLRPDVSLNPRRDPVALQVIDNLVVLHVMRHGISCAFDVACGEREHDVRSSFSGGTSESMAANMAVSAPAAPRMGGWHGTDAASSQCGGSGSRGLWASLILEREEPVSWITRITSGLRGSDGSGSSNNFGRRSGSHARGSGYETFLPVLQPSLSAALMMYPPLSANTSTCIHMDDLYSHAFVYGTLPLLLDRCHGTVHLVGANPFAIAATMPQTSQRVQFYLHRQHCAGGAVQSLLHTMLSKQESLDLVAHAFEIVTTHHATQQLLQISRQNSDKKKAGTPSWAHDPLFLSVTAAVKPQARGHACFMGSTAALRRCLPVEDEEGPLPCEPPWRRWGGVTLQEFLSTCMTSFDGLPVPGGGGDGDGCVVPPTDVSISQLVMQREVFAPLVDVVLVSPPLAGSCSGSDVRVAAKSEVETTAAKTEAVSAREDCAEESIDARSLNESRNSRGQLYFARYLFYALFEYASCVMRTGLELSDELQRLLIRLLHAAELDCGPLRQLLLPGMITDQVPTAMVLLPMGGEYRRVGIDMLLRLRAHVLVVQVLLAERRPLDAMNYVYANIQHSQDTGDDLLNPRMMNDILQCALEAVQDEGRNCEGCCRNRRRSLEFINVFEMITGALLQQPSLGKMLPPDYHTMRAKYMQLLAEGPGGCGECMSSLPFSLPE</sequence>
<feature type="domain" description="Mic1" evidence="2">
    <location>
        <begin position="921"/>
        <end position="1028"/>
    </location>
</feature>
<dbReference type="Pfam" id="PF07035">
    <property type="entry name" value="RMC1_C"/>
    <property type="match status" value="1"/>
</dbReference>
<dbReference type="GO" id="GO:0035658">
    <property type="term" value="C:Mon1-Ccz1 complex"/>
    <property type="evidence" value="ECO:0007669"/>
    <property type="project" value="InterPro"/>
</dbReference>
<gene>
    <name evidence="3" type="ORF">MOQ_007737</name>
</gene>
<name>K2MN11_TRYCR</name>
<dbReference type="GO" id="GO:0005765">
    <property type="term" value="C:lysosomal membrane"/>
    <property type="evidence" value="ECO:0007669"/>
    <property type="project" value="TreeGrafter"/>
</dbReference>
<reference evidence="3 4" key="1">
    <citation type="journal article" date="2012" name="BMC Genomics">
        <title>Comparative genomic analysis of human infective Trypanosoma cruzi lineages with the bat-restricted subspecies T. cruzi marinkellei.</title>
        <authorList>
            <person name="Franzen O."/>
            <person name="Talavera-Lopez C."/>
            <person name="Ochaya S."/>
            <person name="Butler C.E."/>
            <person name="Messenger L.A."/>
            <person name="Lewis M.D."/>
            <person name="Llewellyn M.S."/>
            <person name="Marinkelle C.J."/>
            <person name="Tyler K.M."/>
            <person name="Miles M.A."/>
            <person name="Andersson B."/>
        </authorList>
    </citation>
    <scope>NUCLEOTIDE SEQUENCE [LARGE SCALE GENOMIC DNA]</scope>
    <source>
        <strain evidence="3 4">B7</strain>
    </source>
</reference>
<dbReference type="InterPro" id="IPR040371">
    <property type="entry name" value="RMC1"/>
</dbReference>
<dbReference type="InterPro" id="IPR009755">
    <property type="entry name" value="RMC1_C"/>
</dbReference>